<evidence type="ECO:0008006" key="4">
    <source>
        <dbReference type="Google" id="ProtNLM"/>
    </source>
</evidence>
<dbReference type="HOGENOM" id="CLU_1851633_0_0_9"/>
<gene>
    <name evidence="2" type="ordered locus">Clocl_1876</name>
</gene>
<dbReference type="AlphaFoldDB" id="G8LUV3"/>
<evidence type="ECO:0000313" key="3">
    <source>
        <dbReference type="Proteomes" id="UP000005435"/>
    </source>
</evidence>
<dbReference type="RefSeq" id="WP_014255068.1">
    <property type="nucleotide sequence ID" value="NC_016627.1"/>
</dbReference>
<evidence type="ECO:0000256" key="1">
    <source>
        <dbReference type="SAM" id="Phobius"/>
    </source>
</evidence>
<reference evidence="2 3" key="2">
    <citation type="journal article" date="2012" name="Stand. Genomic Sci.">
        <title>Complete Genome Sequence of Clostridium clariflavum DSM 19732.</title>
        <authorList>
            <person name="Izquierdo J.A."/>
            <person name="Goodwin L."/>
            <person name="Davenport K.W."/>
            <person name="Teshima H."/>
            <person name="Bruce D."/>
            <person name="Detter C."/>
            <person name="Tapia R."/>
            <person name="Han S."/>
            <person name="Land M."/>
            <person name="Hauser L."/>
            <person name="Jeffries C.D."/>
            <person name="Han J."/>
            <person name="Pitluck S."/>
            <person name="Nolan M."/>
            <person name="Chen A."/>
            <person name="Huntemann M."/>
            <person name="Mavromatis K."/>
            <person name="Mikhailova N."/>
            <person name="Liolios K."/>
            <person name="Woyke T."/>
            <person name="Lynd L.R."/>
        </authorList>
    </citation>
    <scope>NUCLEOTIDE SEQUENCE [LARGE SCALE GENOMIC DNA]</scope>
    <source>
        <strain evidence="3">DSM 19732 / NBRC 101661 / EBR45</strain>
    </source>
</reference>
<dbReference type="Proteomes" id="UP000005435">
    <property type="component" value="Chromosome"/>
</dbReference>
<name>G8LUV3_ACECE</name>
<keyword evidence="3" id="KW-1185">Reference proteome</keyword>
<feature type="transmembrane region" description="Helical" evidence="1">
    <location>
        <begin position="110"/>
        <end position="129"/>
    </location>
</feature>
<evidence type="ECO:0000313" key="2">
    <source>
        <dbReference type="EMBL" id="AEV68483.1"/>
    </source>
</evidence>
<reference evidence="3" key="1">
    <citation type="submission" date="2011-12" db="EMBL/GenBank/DDBJ databases">
        <title>Complete sequence of Clostridium clariflavum DSM 19732.</title>
        <authorList>
            <consortium name="US DOE Joint Genome Institute"/>
            <person name="Lucas S."/>
            <person name="Han J."/>
            <person name="Lapidus A."/>
            <person name="Cheng J.-F."/>
            <person name="Goodwin L."/>
            <person name="Pitluck S."/>
            <person name="Peters L."/>
            <person name="Teshima H."/>
            <person name="Detter J.C."/>
            <person name="Han C."/>
            <person name="Tapia R."/>
            <person name="Land M."/>
            <person name="Hauser L."/>
            <person name="Kyrpides N."/>
            <person name="Ivanova N."/>
            <person name="Pagani I."/>
            <person name="Kitzmiller T."/>
            <person name="Lynd L."/>
            <person name="Izquierdo J."/>
            <person name="Woyke T."/>
        </authorList>
    </citation>
    <scope>NUCLEOTIDE SEQUENCE [LARGE SCALE GENOMIC DNA]</scope>
    <source>
        <strain evidence="3">DSM 19732 / NBRC 101661 / EBR45</strain>
    </source>
</reference>
<keyword evidence="1" id="KW-1133">Transmembrane helix</keyword>
<feature type="transmembrane region" description="Helical" evidence="1">
    <location>
        <begin position="84"/>
        <end position="104"/>
    </location>
</feature>
<dbReference type="STRING" id="720554.Clocl_1876"/>
<sequence length="138" mass="16346">MSLEHKKIQKDLLDVYYGEKSMTEEIRRHLNTCSECTEYWNELELIKKNMTLFDTDIEIDERIIGRAFRKSSIIMERRKNIKDLLVFAVISSLILSVLGLIIYMGYGKRIIMAQIIIMVCVPLLVPFMIRQRLMEEEQ</sequence>
<proteinExistence type="predicted"/>
<dbReference type="eggNOG" id="ENOG5031Y2I">
    <property type="taxonomic scope" value="Bacteria"/>
</dbReference>
<dbReference type="EMBL" id="CP003065">
    <property type="protein sequence ID" value="AEV68483.1"/>
    <property type="molecule type" value="Genomic_DNA"/>
</dbReference>
<organism evidence="2 3">
    <name type="scientific">Acetivibrio clariflavus (strain DSM 19732 / NBRC 101661 / EBR45)</name>
    <name type="common">Clostridium clariflavum</name>
    <dbReference type="NCBI Taxonomy" id="720554"/>
    <lineage>
        <taxon>Bacteria</taxon>
        <taxon>Bacillati</taxon>
        <taxon>Bacillota</taxon>
        <taxon>Clostridia</taxon>
        <taxon>Eubacteriales</taxon>
        <taxon>Oscillospiraceae</taxon>
        <taxon>Acetivibrio</taxon>
    </lineage>
</organism>
<dbReference type="KEGG" id="ccl:Clocl_1876"/>
<protein>
    <recommendedName>
        <fullName evidence="4">Zinc-finger</fullName>
    </recommendedName>
</protein>
<keyword evidence="1" id="KW-0812">Transmembrane</keyword>
<keyword evidence="1" id="KW-0472">Membrane</keyword>
<accession>G8LUV3</accession>